<reference evidence="2" key="1">
    <citation type="submission" date="2023-07" db="EMBL/GenBank/DDBJ databases">
        <title>A chromosome-level genome assembly of Lolium multiflorum.</title>
        <authorList>
            <person name="Chen Y."/>
            <person name="Copetti D."/>
            <person name="Kolliker R."/>
            <person name="Studer B."/>
        </authorList>
    </citation>
    <scope>NUCLEOTIDE SEQUENCE</scope>
    <source>
        <strain evidence="2">02402/16</strain>
        <tissue evidence="2">Leaf</tissue>
    </source>
</reference>
<protein>
    <recommendedName>
        <fullName evidence="4">DUF4283 domain-containing protein</fullName>
    </recommendedName>
</protein>
<feature type="compositionally biased region" description="Basic and acidic residues" evidence="1">
    <location>
        <begin position="340"/>
        <end position="353"/>
    </location>
</feature>
<dbReference type="PANTHER" id="PTHR31286">
    <property type="entry name" value="GLYCINE-RICH CELL WALL STRUCTURAL PROTEIN 1.8-LIKE"/>
    <property type="match status" value="1"/>
</dbReference>
<gene>
    <name evidence="2" type="ORF">QYE76_034438</name>
</gene>
<dbReference type="AlphaFoldDB" id="A0AAD8QYP2"/>
<feature type="region of interest" description="Disordered" evidence="1">
    <location>
        <begin position="340"/>
        <end position="417"/>
    </location>
</feature>
<sequence length="417" mass="45845">MGMAATSGRHITRPKLLGGVSAGTRPWHQALLESGRREADDGNWEDGDVSGKAGFRQGTETRIDGTVEVDDDVFLEFEEDDDVKKAPSEQKSWDLLARHRVVDKGKNYYMITLFSKGDYNFVKRGGPWIFNQNALIVTDLDPIKCPSETVLDFVPVWVKIYDVPWGKQDRDWGMRYGDSLGEAMEVDVPASEQQKKDYLRAELDMQEKQVPVEVETTLAAGVGAMLVEKGQRTQPSVQPPAGQRREAASPIIEFPDDEGLSVHHTQGNPVRVTMTDNMFSNFHRMYGGNGAASGGSSWRDGPRASDMIPALHGLSSLQVSFGSVSDTAMAPADTVLGKRAAEEQEVQGERRELSSGLNYAGEEAATPPKKGKTSASPGKPEEVNKPKVYTRTKNMAATGHKHSGKLTRPNVWSRQEQ</sequence>
<evidence type="ECO:0000256" key="1">
    <source>
        <dbReference type="SAM" id="MobiDB-lite"/>
    </source>
</evidence>
<evidence type="ECO:0008006" key="4">
    <source>
        <dbReference type="Google" id="ProtNLM"/>
    </source>
</evidence>
<accession>A0AAD8QYP2</accession>
<proteinExistence type="predicted"/>
<evidence type="ECO:0000313" key="3">
    <source>
        <dbReference type="Proteomes" id="UP001231189"/>
    </source>
</evidence>
<feature type="region of interest" description="Disordered" evidence="1">
    <location>
        <begin position="1"/>
        <end position="22"/>
    </location>
</feature>
<feature type="region of interest" description="Disordered" evidence="1">
    <location>
        <begin position="34"/>
        <end position="56"/>
    </location>
</feature>
<dbReference type="EMBL" id="JAUUTY010000007">
    <property type="protein sequence ID" value="KAK1610765.1"/>
    <property type="molecule type" value="Genomic_DNA"/>
</dbReference>
<keyword evidence="3" id="KW-1185">Reference proteome</keyword>
<comment type="caution">
    <text evidence="2">The sequence shown here is derived from an EMBL/GenBank/DDBJ whole genome shotgun (WGS) entry which is preliminary data.</text>
</comment>
<dbReference type="PANTHER" id="PTHR31286:SF180">
    <property type="entry name" value="OS10G0362600 PROTEIN"/>
    <property type="match status" value="1"/>
</dbReference>
<evidence type="ECO:0000313" key="2">
    <source>
        <dbReference type="EMBL" id="KAK1610765.1"/>
    </source>
</evidence>
<dbReference type="InterPro" id="IPR040256">
    <property type="entry name" value="At4g02000-like"/>
</dbReference>
<organism evidence="2 3">
    <name type="scientific">Lolium multiflorum</name>
    <name type="common">Italian ryegrass</name>
    <name type="synonym">Lolium perenne subsp. multiflorum</name>
    <dbReference type="NCBI Taxonomy" id="4521"/>
    <lineage>
        <taxon>Eukaryota</taxon>
        <taxon>Viridiplantae</taxon>
        <taxon>Streptophyta</taxon>
        <taxon>Embryophyta</taxon>
        <taxon>Tracheophyta</taxon>
        <taxon>Spermatophyta</taxon>
        <taxon>Magnoliopsida</taxon>
        <taxon>Liliopsida</taxon>
        <taxon>Poales</taxon>
        <taxon>Poaceae</taxon>
        <taxon>BOP clade</taxon>
        <taxon>Pooideae</taxon>
        <taxon>Poodae</taxon>
        <taxon>Poeae</taxon>
        <taxon>Poeae Chloroplast Group 2 (Poeae type)</taxon>
        <taxon>Loliodinae</taxon>
        <taxon>Loliinae</taxon>
        <taxon>Lolium</taxon>
    </lineage>
</organism>
<dbReference type="Proteomes" id="UP001231189">
    <property type="component" value="Unassembled WGS sequence"/>
</dbReference>
<name>A0AAD8QYP2_LOLMU</name>